<keyword evidence="1" id="KW-0472">Membrane</keyword>
<feature type="transmembrane region" description="Helical" evidence="1">
    <location>
        <begin position="45"/>
        <end position="64"/>
    </location>
</feature>
<reference evidence="2" key="2">
    <citation type="submission" date="2024-07" db="EMBL/GenBank/DDBJ databases">
        <title>Streptomyces haneummycinica sp. nov., a new antibiotic-producing actinobacterium isolated from marine sediment.</title>
        <authorList>
            <person name="Uemura M."/>
            <person name="Hamada M."/>
            <person name="Hirano S."/>
            <person name="Kobayashi K."/>
            <person name="Ohshiro T."/>
            <person name="Kobayashi T."/>
            <person name="Terahara T."/>
        </authorList>
    </citation>
    <scope>NUCLEOTIDE SEQUENCE</scope>
    <source>
        <strain evidence="2">KM77-8</strain>
    </source>
</reference>
<protein>
    <recommendedName>
        <fullName evidence="3">PH domain-containing protein</fullName>
    </recommendedName>
</protein>
<keyword evidence="1" id="KW-1133">Transmembrane helix</keyword>
<feature type="transmembrane region" description="Helical" evidence="1">
    <location>
        <begin position="20"/>
        <end position="39"/>
    </location>
</feature>
<sequence>MSMPDVWIGLSKAEQRRNWWWTGFLTLVFAGGAVAVGLAEPTSDRWWWVGGFGVVWLASVFYMINRGYGRTRLSADGMDFRTFVSRRSVPWSEITRIEKRQHLTRSGSWWDLRAVRGRARSLTIPGAFTNRMWDAEFERKLSVIQERWSRAIGG</sequence>
<keyword evidence="1" id="KW-0812">Transmembrane</keyword>
<name>A0AAT9HBZ3_9ACTN</name>
<accession>A0AAT9HBZ3</accession>
<evidence type="ECO:0000256" key="1">
    <source>
        <dbReference type="SAM" id="Phobius"/>
    </source>
</evidence>
<evidence type="ECO:0008006" key="3">
    <source>
        <dbReference type="Google" id="ProtNLM"/>
    </source>
</evidence>
<gene>
    <name evidence="2" type="ORF">SHKM778_13240</name>
</gene>
<dbReference type="EMBL" id="AP035768">
    <property type="protein sequence ID" value="BFO14936.1"/>
    <property type="molecule type" value="Genomic_DNA"/>
</dbReference>
<reference evidence="2" key="1">
    <citation type="submission" date="2024-06" db="EMBL/GenBank/DDBJ databases">
        <authorList>
            <consortium name="consrtm"/>
            <person name="Uemura M."/>
            <person name="Terahara T."/>
        </authorList>
    </citation>
    <scope>NUCLEOTIDE SEQUENCE</scope>
    <source>
        <strain evidence="2">KM77-8</strain>
    </source>
</reference>
<evidence type="ECO:0000313" key="2">
    <source>
        <dbReference type="EMBL" id="BFO14936.1"/>
    </source>
</evidence>
<organism evidence="2">
    <name type="scientific">Streptomyces haneummycinicus</name>
    <dbReference type="NCBI Taxonomy" id="3074435"/>
    <lineage>
        <taxon>Bacteria</taxon>
        <taxon>Bacillati</taxon>
        <taxon>Actinomycetota</taxon>
        <taxon>Actinomycetes</taxon>
        <taxon>Kitasatosporales</taxon>
        <taxon>Streptomycetaceae</taxon>
        <taxon>Streptomyces</taxon>
    </lineage>
</organism>
<dbReference type="AlphaFoldDB" id="A0AAT9HBZ3"/>
<proteinExistence type="predicted"/>